<dbReference type="GO" id="GO:0005886">
    <property type="term" value="C:plasma membrane"/>
    <property type="evidence" value="ECO:0007669"/>
    <property type="project" value="UniProtKB-SubCell"/>
</dbReference>
<dbReference type="Gene3D" id="1.10.287.1700">
    <property type="match status" value="1"/>
</dbReference>
<evidence type="ECO:0000256" key="5">
    <source>
        <dbReference type="ARBA" id="ARBA00022475"/>
    </source>
</evidence>
<keyword evidence="10" id="KW-1006">Bacterial flagellum protein export</keyword>
<keyword evidence="6" id="KW-0145">Chemotaxis</keyword>
<organism evidence="12 14">
    <name type="scientific">Heyndrickxia coagulans</name>
    <name type="common">Weizmannia coagulans</name>
    <dbReference type="NCBI Taxonomy" id="1398"/>
    <lineage>
        <taxon>Bacteria</taxon>
        <taxon>Bacillati</taxon>
        <taxon>Bacillota</taxon>
        <taxon>Bacilli</taxon>
        <taxon>Bacillales</taxon>
        <taxon>Bacillaceae</taxon>
        <taxon>Heyndrickxia</taxon>
    </lineage>
</organism>
<evidence type="ECO:0000256" key="7">
    <source>
        <dbReference type="ARBA" id="ARBA00022795"/>
    </source>
</evidence>
<dbReference type="NCBIfam" id="TIGR02473">
    <property type="entry name" value="flagell_FliJ"/>
    <property type="match status" value="1"/>
</dbReference>
<dbReference type="GO" id="GO:0044781">
    <property type="term" value="P:bacterial-type flagellum organization"/>
    <property type="evidence" value="ECO:0007669"/>
    <property type="project" value="UniProtKB-KW"/>
</dbReference>
<evidence type="ECO:0000256" key="2">
    <source>
        <dbReference type="ARBA" id="ARBA00010004"/>
    </source>
</evidence>
<accession>A0A0C5C4U7</accession>
<dbReference type="Proteomes" id="UP000070376">
    <property type="component" value="Unassembled WGS sequence"/>
</dbReference>
<dbReference type="RefSeq" id="WP_013859091.1">
    <property type="nucleotide sequence ID" value="NZ_CP010525.1"/>
</dbReference>
<dbReference type="PATRIC" id="fig|1398.18.peg.2546"/>
<dbReference type="GO" id="GO:0006935">
    <property type="term" value="P:chemotaxis"/>
    <property type="evidence" value="ECO:0007669"/>
    <property type="project" value="UniProtKB-KW"/>
</dbReference>
<comment type="similarity">
    <text evidence="2">Belongs to the FliJ family.</text>
</comment>
<gene>
    <name evidence="12" type="ORF">HMPREF3213_00416</name>
    <name evidence="11" type="ORF">SB48_HM08orf04074</name>
</gene>
<dbReference type="Pfam" id="PF02050">
    <property type="entry name" value="FliJ"/>
    <property type="match status" value="1"/>
</dbReference>
<dbReference type="OMA" id="WMDEISI"/>
<keyword evidence="12" id="KW-0969">Cilium</keyword>
<reference evidence="11" key="1">
    <citation type="submission" date="2015-01" db="EMBL/GenBank/DDBJ databases">
        <title>Comparative genome analysis of Bacillus coagulans HM-08, Clostridium butyricum HM-68, Bacillus subtilis HM-66 and Bacillus licheniformis BL-09.</title>
        <authorList>
            <person name="Zhang H."/>
        </authorList>
    </citation>
    <scope>NUCLEOTIDE SEQUENCE [LARGE SCALE GENOMIC DNA]</scope>
    <source>
        <strain evidence="11">HM-08</strain>
    </source>
</reference>
<keyword evidence="8" id="KW-0653">Protein transport</keyword>
<keyword evidence="12" id="KW-0966">Cell projection</keyword>
<evidence type="ECO:0000313" key="13">
    <source>
        <dbReference type="Proteomes" id="UP000032024"/>
    </source>
</evidence>
<evidence type="ECO:0000256" key="9">
    <source>
        <dbReference type="ARBA" id="ARBA00023136"/>
    </source>
</evidence>
<evidence type="ECO:0000256" key="6">
    <source>
        <dbReference type="ARBA" id="ARBA00022500"/>
    </source>
</evidence>
<dbReference type="GeneID" id="93260145"/>
<dbReference type="STRING" id="1398.AB434_2742"/>
<reference evidence="13" key="2">
    <citation type="submission" date="2015-01" db="EMBL/GenBank/DDBJ databases">
        <title>Comparative genome analysis of Bacillus coagulans HM-08, Clostridium butyricum HM-68, Bacillus subtilis HM-66 and Bacillus paralicheniformis BL-09.</title>
        <authorList>
            <person name="Zhang H."/>
        </authorList>
    </citation>
    <scope>NUCLEOTIDE SEQUENCE [LARGE SCALE GENOMIC DNA]</scope>
    <source>
        <strain evidence="13">HM-08</strain>
    </source>
</reference>
<keyword evidence="5" id="KW-1003">Cell membrane</keyword>
<evidence type="ECO:0000313" key="14">
    <source>
        <dbReference type="Proteomes" id="UP000070376"/>
    </source>
</evidence>
<protein>
    <recommendedName>
        <fullName evidence="3">Flagellar FliJ protein</fullName>
    </recommendedName>
</protein>
<dbReference type="GO" id="GO:0071973">
    <property type="term" value="P:bacterial-type flagellum-dependent cell motility"/>
    <property type="evidence" value="ECO:0007669"/>
    <property type="project" value="InterPro"/>
</dbReference>
<name>A0A0C5C4U7_HEYCO</name>
<reference evidence="14" key="4">
    <citation type="submission" date="2016-01" db="EMBL/GenBank/DDBJ databases">
        <authorList>
            <person name="Mitreva M."/>
            <person name="Pepin K.H."/>
            <person name="Mihindukulasuriya K.A."/>
            <person name="Fulton R."/>
            <person name="Fronick C."/>
            <person name="O'Laughlin M."/>
            <person name="Miner T."/>
            <person name="Herter B."/>
            <person name="Rosa B.A."/>
            <person name="Cordes M."/>
            <person name="Tomlinson C."/>
            <person name="Wollam A."/>
            <person name="Palsikar V.B."/>
            <person name="Mardis E.R."/>
            <person name="Wilson R.K."/>
        </authorList>
    </citation>
    <scope>NUCLEOTIDE SEQUENCE [LARGE SCALE GENOMIC DNA]</scope>
    <source>
        <strain evidence="14">GED7749B</strain>
    </source>
</reference>
<dbReference type="GO" id="GO:0015031">
    <property type="term" value="P:protein transport"/>
    <property type="evidence" value="ECO:0007669"/>
    <property type="project" value="UniProtKB-KW"/>
</dbReference>
<dbReference type="InterPro" id="IPR053716">
    <property type="entry name" value="Flag_assembly_chemotaxis_eff"/>
</dbReference>
<evidence type="ECO:0000313" key="11">
    <source>
        <dbReference type="EMBL" id="AJO23353.1"/>
    </source>
</evidence>
<dbReference type="GO" id="GO:0009288">
    <property type="term" value="C:bacterial-type flagellum"/>
    <property type="evidence" value="ECO:0007669"/>
    <property type="project" value="InterPro"/>
</dbReference>
<keyword evidence="13" id="KW-1185">Reference proteome</keyword>
<proteinExistence type="inferred from homology"/>
<evidence type="ECO:0000313" key="12">
    <source>
        <dbReference type="EMBL" id="KWZ85612.1"/>
    </source>
</evidence>
<dbReference type="EMBL" id="CP010525">
    <property type="protein sequence ID" value="AJO23353.1"/>
    <property type="molecule type" value="Genomic_DNA"/>
</dbReference>
<keyword evidence="9" id="KW-0472">Membrane</keyword>
<keyword evidence="12" id="KW-0282">Flagellum</keyword>
<evidence type="ECO:0000256" key="8">
    <source>
        <dbReference type="ARBA" id="ARBA00022927"/>
    </source>
</evidence>
<evidence type="ECO:0000256" key="10">
    <source>
        <dbReference type="ARBA" id="ARBA00023225"/>
    </source>
</evidence>
<dbReference type="AlphaFoldDB" id="A0A0C5C4U7"/>
<dbReference type="Proteomes" id="UP000032024">
    <property type="component" value="Chromosome"/>
</dbReference>
<keyword evidence="4" id="KW-0813">Transport</keyword>
<dbReference type="EMBL" id="LRPN01000015">
    <property type="protein sequence ID" value="KWZ85612.1"/>
    <property type="molecule type" value="Genomic_DNA"/>
</dbReference>
<keyword evidence="7" id="KW-1005">Bacterial flagellum biogenesis</keyword>
<evidence type="ECO:0000256" key="3">
    <source>
        <dbReference type="ARBA" id="ARBA00020392"/>
    </source>
</evidence>
<reference evidence="12" key="3">
    <citation type="submission" date="2016-01" db="EMBL/GenBank/DDBJ databases">
        <authorList>
            <person name="Oliw E.H."/>
        </authorList>
    </citation>
    <scope>NUCLEOTIDE SEQUENCE [LARGE SCALE GENOMIC DNA]</scope>
    <source>
        <strain evidence="12">GED7749B</strain>
    </source>
</reference>
<evidence type="ECO:0000256" key="4">
    <source>
        <dbReference type="ARBA" id="ARBA00022448"/>
    </source>
</evidence>
<dbReference type="InterPro" id="IPR012823">
    <property type="entry name" value="Flagell_FliJ"/>
</dbReference>
<evidence type="ECO:0000256" key="1">
    <source>
        <dbReference type="ARBA" id="ARBA00004413"/>
    </source>
</evidence>
<sequence>MNYHYKFEKILDVKEKEKDEALSAYKNAVQAFENVARELYALLKKKEDLEAHQAEKMKAGLSVQEIRHYRRFIDDIEKSIHYYQSLVMNARNRMNWHQQKLQEKNIEVKKYEKLKDKDYGRFLMKLKIQEEKQADEISTQTFYH</sequence>
<comment type="subcellular location">
    <subcellularLocation>
        <location evidence="1">Cell membrane</location>
        <topology evidence="1">Peripheral membrane protein</topology>
        <orientation evidence="1">Cytoplasmic side</orientation>
    </subcellularLocation>
</comment>